<dbReference type="AlphaFoldDB" id="A0A5B7YJ91"/>
<dbReference type="GO" id="GO:0016787">
    <property type="term" value="F:hydrolase activity"/>
    <property type="evidence" value="ECO:0007669"/>
    <property type="project" value="UniProtKB-KW"/>
</dbReference>
<dbReference type="SUPFAM" id="SSF56300">
    <property type="entry name" value="Metallo-dependent phosphatases"/>
    <property type="match status" value="1"/>
</dbReference>
<keyword evidence="7" id="KW-1185">Reference proteome</keyword>
<dbReference type="Gene3D" id="3.60.21.10">
    <property type="match status" value="1"/>
</dbReference>
<name>A0A5B7YJ91_9ALTE</name>
<dbReference type="KEGG" id="salk:FBQ74_14590"/>
<dbReference type="Proteomes" id="UP000304912">
    <property type="component" value="Chromosome"/>
</dbReference>
<dbReference type="GO" id="GO:0046872">
    <property type="term" value="F:metal ion binding"/>
    <property type="evidence" value="ECO:0007669"/>
    <property type="project" value="UniProtKB-KW"/>
</dbReference>
<dbReference type="InterPro" id="IPR050884">
    <property type="entry name" value="CNP_phosphodiesterase-III"/>
</dbReference>
<dbReference type="InterPro" id="IPR029052">
    <property type="entry name" value="Metallo-depent_PP-like"/>
</dbReference>
<sequence length="262" mass="29418">MVTILPETPSQGYQRSLMRLIQITDCHLLSDTTRTAYGDINPYSSLQQCLQLSQALAPDALLITGDISGDDSANSYTHFTRLLNDYCPSIPFKVIPGNHDVNPYFNPMLKRATLTAGSAWQLGQWHIHGIDSTFSGTRGRVETQQLNSISGEVDAHPDHFHLVALHHHPFTTGSWMDKHELENADEVISWFRQQEKIEAMIYGHIHAVREHAVDGRAVLSAPSSCWQWRMTPEFGVESTAPGLRVIDLAPDGTFSTFIRRIR</sequence>
<evidence type="ECO:0000256" key="2">
    <source>
        <dbReference type="ARBA" id="ARBA00022801"/>
    </source>
</evidence>
<keyword evidence="3" id="KW-0408">Iron</keyword>
<comment type="similarity">
    <text evidence="4">Belongs to the cyclic nucleotide phosphodiesterase class-III family.</text>
</comment>
<proteinExistence type="inferred from homology"/>
<dbReference type="EMBL" id="CP039852">
    <property type="protein sequence ID" value="QCZ94619.1"/>
    <property type="molecule type" value="Genomic_DNA"/>
</dbReference>
<dbReference type="PANTHER" id="PTHR42988:SF2">
    <property type="entry name" value="CYCLIC NUCLEOTIDE PHOSPHODIESTERASE CBUA0032-RELATED"/>
    <property type="match status" value="1"/>
</dbReference>
<evidence type="ECO:0000256" key="4">
    <source>
        <dbReference type="ARBA" id="ARBA00025742"/>
    </source>
</evidence>
<dbReference type="InterPro" id="IPR004843">
    <property type="entry name" value="Calcineurin-like_PHP"/>
</dbReference>
<evidence type="ECO:0000256" key="1">
    <source>
        <dbReference type="ARBA" id="ARBA00022723"/>
    </source>
</evidence>
<gene>
    <name evidence="6" type="ORF">FBQ74_14590</name>
</gene>
<evidence type="ECO:0000256" key="3">
    <source>
        <dbReference type="ARBA" id="ARBA00023004"/>
    </source>
</evidence>
<evidence type="ECO:0000313" key="6">
    <source>
        <dbReference type="EMBL" id="QCZ94619.1"/>
    </source>
</evidence>
<reference evidence="6 7" key="1">
    <citation type="submission" date="2019-04" db="EMBL/GenBank/DDBJ databases">
        <title>Salinimonas iocasae sp. nov., a halophilic bacterium isolated from the outer tube casing of tubeworms in Okinawa Trough.</title>
        <authorList>
            <person name="Zhang H."/>
            <person name="Wang H."/>
            <person name="Li C."/>
        </authorList>
    </citation>
    <scope>NUCLEOTIDE SEQUENCE [LARGE SCALE GENOMIC DNA]</scope>
    <source>
        <strain evidence="6 7">KX18D6</strain>
    </source>
</reference>
<dbReference type="OrthoDB" id="9784378at2"/>
<protein>
    <recommendedName>
        <fullName evidence="5">Calcineurin-like phosphoesterase domain-containing protein</fullName>
    </recommendedName>
</protein>
<feature type="domain" description="Calcineurin-like phosphoesterase" evidence="5">
    <location>
        <begin position="18"/>
        <end position="207"/>
    </location>
</feature>
<keyword evidence="1" id="KW-0479">Metal-binding</keyword>
<dbReference type="Pfam" id="PF00149">
    <property type="entry name" value="Metallophos"/>
    <property type="match status" value="1"/>
</dbReference>
<evidence type="ECO:0000313" key="7">
    <source>
        <dbReference type="Proteomes" id="UP000304912"/>
    </source>
</evidence>
<organism evidence="6 7">
    <name type="scientific">Salinimonas iocasae</name>
    <dbReference type="NCBI Taxonomy" id="2572577"/>
    <lineage>
        <taxon>Bacteria</taxon>
        <taxon>Pseudomonadati</taxon>
        <taxon>Pseudomonadota</taxon>
        <taxon>Gammaproteobacteria</taxon>
        <taxon>Alteromonadales</taxon>
        <taxon>Alteromonadaceae</taxon>
        <taxon>Alteromonas/Salinimonas group</taxon>
        <taxon>Salinimonas</taxon>
    </lineage>
</organism>
<keyword evidence="2" id="KW-0378">Hydrolase</keyword>
<accession>A0A5B7YJ91</accession>
<dbReference type="PANTHER" id="PTHR42988">
    <property type="entry name" value="PHOSPHOHYDROLASE"/>
    <property type="match status" value="1"/>
</dbReference>
<evidence type="ECO:0000259" key="5">
    <source>
        <dbReference type="Pfam" id="PF00149"/>
    </source>
</evidence>